<name>A0ABT8IRM2_9BACL</name>
<gene>
    <name evidence="2" type="ORF">NWF35_16360</name>
</gene>
<sequence>MTAIASSWALSIDLKEKWTLPPFPTFPSKLIITFLWGGGGLSGGPVDDKTFNGILHLETIKRLPDQFTLNITLKDKKDPKKSWQMNISVKLTQSGQTTYTLNTTKSAPDFSYTIQKINFSKSETILMIHPSKHPTPRNHDSIMDFMIMDDRGIVIDGSMGSGYFDENGSYVYRMYYSPLKRIPRSLTIIPYYPFKHTKKLRLPIPHIEAKMDHSPTPEKPILLSMGDAGKIRIIKWSFILIKRASITR</sequence>
<evidence type="ECO:0000259" key="1">
    <source>
        <dbReference type="Pfam" id="PF18705"/>
    </source>
</evidence>
<comment type="caution">
    <text evidence="2">The sequence shown here is derived from an EMBL/GenBank/DDBJ whole genome shotgun (WGS) entry which is preliminary data.</text>
</comment>
<dbReference type="EMBL" id="JANRHH010000055">
    <property type="protein sequence ID" value="MDN4595433.1"/>
    <property type="molecule type" value="Genomic_DNA"/>
</dbReference>
<protein>
    <submittedName>
        <fullName evidence="2">DUF5643 domain-containing protein</fullName>
    </submittedName>
</protein>
<evidence type="ECO:0000313" key="2">
    <source>
        <dbReference type="EMBL" id="MDN4595433.1"/>
    </source>
</evidence>
<dbReference type="Gene3D" id="2.60.40.1640">
    <property type="entry name" value="Conserved domain protein"/>
    <property type="match status" value="1"/>
</dbReference>
<evidence type="ECO:0000313" key="3">
    <source>
        <dbReference type="Proteomes" id="UP001174196"/>
    </source>
</evidence>
<feature type="domain" description="DUF5643" evidence="1">
    <location>
        <begin position="97"/>
        <end position="191"/>
    </location>
</feature>
<organism evidence="2 3">
    <name type="scientific">Polycladomyces subterraneus</name>
    <dbReference type="NCBI Taxonomy" id="1016997"/>
    <lineage>
        <taxon>Bacteria</taxon>
        <taxon>Bacillati</taxon>
        <taxon>Bacillota</taxon>
        <taxon>Bacilli</taxon>
        <taxon>Bacillales</taxon>
        <taxon>Thermoactinomycetaceae</taxon>
        <taxon>Polycladomyces</taxon>
    </lineage>
</organism>
<keyword evidence="3" id="KW-1185">Reference proteome</keyword>
<reference evidence="2" key="1">
    <citation type="submission" date="2022-08" db="EMBL/GenBank/DDBJ databases">
        <title>Polycladomyces zharkentsis sp. nov., a novel thermophilic CMC and starch-degrading bacterium isolated from a geothermal spring in Kazakhstan.</title>
        <authorList>
            <person name="Mashzhan A."/>
            <person name="Kistaubaeva A."/>
            <person name="Javier-Lopez R."/>
            <person name="Birkeland N.-K."/>
        </authorList>
    </citation>
    <scope>NUCLEOTIDE SEQUENCE</scope>
    <source>
        <strain evidence="2">KSR 13</strain>
    </source>
</reference>
<accession>A0ABT8IRM2</accession>
<dbReference type="Pfam" id="PF18705">
    <property type="entry name" value="DUF5643"/>
    <property type="match status" value="1"/>
</dbReference>
<dbReference type="InterPro" id="IPR040680">
    <property type="entry name" value="DUF5643"/>
</dbReference>
<dbReference type="RefSeq" id="WP_301240570.1">
    <property type="nucleotide sequence ID" value="NZ_JANRHH010000055.1"/>
</dbReference>
<dbReference type="Proteomes" id="UP001174196">
    <property type="component" value="Unassembled WGS sequence"/>
</dbReference>
<proteinExistence type="predicted"/>